<feature type="chain" id="PRO_5014863034" evidence="1">
    <location>
        <begin position="22"/>
        <end position="77"/>
    </location>
</feature>
<name>A0A2M3ZQW3_9DIPT</name>
<accession>A0A2M3ZQW3</accession>
<proteinExistence type="predicted"/>
<dbReference type="EMBL" id="GGFM01010193">
    <property type="protein sequence ID" value="MBW30944.1"/>
    <property type="molecule type" value="Transcribed_RNA"/>
</dbReference>
<dbReference type="AlphaFoldDB" id="A0A2M3ZQW3"/>
<evidence type="ECO:0000313" key="2">
    <source>
        <dbReference type="EMBL" id="MBW30944.1"/>
    </source>
</evidence>
<feature type="signal peptide" evidence="1">
    <location>
        <begin position="1"/>
        <end position="21"/>
    </location>
</feature>
<reference evidence="2" key="1">
    <citation type="submission" date="2018-01" db="EMBL/GenBank/DDBJ databases">
        <title>An insight into the sialome of Amazonian anophelines.</title>
        <authorList>
            <person name="Ribeiro J.M."/>
            <person name="Scarpassa V."/>
            <person name="Calvo E."/>
        </authorList>
    </citation>
    <scope>NUCLEOTIDE SEQUENCE</scope>
    <source>
        <tissue evidence="2">Salivary glands</tissue>
    </source>
</reference>
<keyword evidence="1" id="KW-0732">Signal</keyword>
<evidence type="ECO:0000256" key="1">
    <source>
        <dbReference type="SAM" id="SignalP"/>
    </source>
</evidence>
<organism evidence="2">
    <name type="scientific">Anopheles braziliensis</name>
    <dbReference type="NCBI Taxonomy" id="58242"/>
    <lineage>
        <taxon>Eukaryota</taxon>
        <taxon>Metazoa</taxon>
        <taxon>Ecdysozoa</taxon>
        <taxon>Arthropoda</taxon>
        <taxon>Hexapoda</taxon>
        <taxon>Insecta</taxon>
        <taxon>Pterygota</taxon>
        <taxon>Neoptera</taxon>
        <taxon>Endopterygota</taxon>
        <taxon>Diptera</taxon>
        <taxon>Nematocera</taxon>
        <taxon>Culicoidea</taxon>
        <taxon>Culicidae</taxon>
        <taxon>Anophelinae</taxon>
        <taxon>Anopheles</taxon>
    </lineage>
</organism>
<protein>
    <submittedName>
        <fullName evidence="2">Putative secreted peptide</fullName>
    </submittedName>
</protein>
<sequence length="77" mass="8698">MKFHQLLALLVLLAAVTVTIARPYAEEEGTTKEPTVTGETENKDTNDTTIETVIVDLLKQLRAWRPSYGAYGYYSYK</sequence>